<name>A0A4U9RQR9_HATHI</name>
<dbReference type="AlphaFoldDB" id="A0A4U9RQR9"/>
<feature type="transmembrane region" description="Helical" evidence="1">
    <location>
        <begin position="506"/>
        <end position="528"/>
    </location>
</feature>
<protein>
    <submittedName>
        <fullName evidence="2">Transporter protein</fullName>
    </submittedName>
</protein>
<feature type="transmembrane region" description="Helical" evidence="1">
    <location>
        <begin position="82"/>
        <end position="105"/>
    </location>
</feature>
<feature type="transmembrane region" description="Helical" evidence="1">
    <location>
        <begin position="41"/>
        <end position="62"/>
    </location>
</feature>
<feature type="transmembrane region" description="Helical" evidence="1">
    <location>
        <begin position="197"/>
        <end position="216"/>
    </location>
</feature>
<keyword evidence="1" id="KW-0812">Transmembrane</keyword>
<sequence>MNKVLVLTKILLKSGNGMDFASASTKKKRNKIGWLSKGKGALSYFILMILFIPFVFNLFKIAGDMYKVLKPINYESFVLSSGLSITSMLIFVFGIISSITIYYFSNDLESLISLPFKPWEIVISKFFSILIYMYIVALIAYTPSILAYGLNEGITITYIIYSIIVFIFLPIIPLTIGGIIAIVIMSFTSVVKNKDRFRMVSGMITFIIVMAININMQSFENLSSGNRSIQSLVNNKGNSIFSIVNKVIPTNMFAIKSLTFSSKLLGFLNIILFISVSILAIYIFLGIAQRLYFKGPIGSGETSGKRKVLTSKEFAKNTLRRTSYHSYLLKEIRLIFRNPTYFMNCVLMNFIFPLFFIIPILANGEGFKYLKQARGILKVGSPHLSLVLAISLAWSFVICTMGPVAVTSISREGKEIILSKFIPVDYSIQLFAKLSSGILINLVGCVISLVMFIVIFMPNIKIILSTCLIMFLGVVFANLIGILIDILHPKLIWDNEQKAVKQNMNVLIYMLVMFLIASIPIFMVFMLSLSYCKAVLVFTIPVIILDILLWMGVKKIGNNKISKLEL</sequence>
<feature type="transmembrane region" description="Helical" evidence="1">
    <location>
        <begin position="462"/>
        <end position="486"/>
    </location>
</feature>
<feature type="transmembrane region" description="Helical" evidence="1">
    <location>
        <begin position="126"/>
        <end position="146"/>
    </location>
</feature>
<feature type="transmembrane region" description="Helical" evidence="1">
    <location>
        <begin position="382"/>
        <end position="409"/>
    </location>
</feature>
<gene>
    <name evidence="2" type="ORF">NCTC503_02351</name>
</gene>
<dbReference type="Pfam" id="PF16949">
    <property type="entry name" value="ABC_tran_2"/>
    <property type="match status" value="1"/>
</dbReference>
<accession>A0A4U9RQR9</accession>
<feature type="transmembrane region" description="Helical" evidence="1">
    <location>
        <begin position="158"/>
        <end position="185"/>
    </location>
</feature>
<keyword evidence="1" id="KW-0472">Membrane</keyword>
<proteinExistence type="predicted"/>
<evidence type="ECO:0000256" key="1">
    <source>
        <dbReference type="SAM" id="Phobius"/>
    </source>
</evidence>
<keyword evidence="1" id="KW-1133">Transmembrane helix</keyword>
<keyword evidence="3" id="KW-1185">Reference proteome</keyword>
<organism evidence="2 3">
    <name type="scientific">Hathewaya histolytica</name>
    <name type="common">Clostridium histolyticum</name>
    <dbReference type="NCBI Taxonomy" id="1498"/>
    <lineage>
        <taxon>Bacteria</taxon>
        <taxon>Bacillati</taxon>
        <taxon>Bacillota</taxon>
        <taxon>Clostridia</taxon>
        <taxon>Eubacteriales</taxon>
        <taxon>Clostridiaceae</taxon>
        <taxon>Hathewaya</taxon>
    </lineage>
</organism>
<dbReference type="OrthoDB" id="138672at2"/>
<dbReference type="EMBL" id="LR590481">
    <property type="protein sequence ID" value="VTQ94595.1"/>
    <property type="molecule type" value="Genomic_DNA"/>
</dbReference>
<feature type="transmembrane region" description="Helical" evidence="1">
    <location>
        <begin position="534"/>
        <end position="553"/>
    </location>
</feature>
<dbReference type="Proteomes" id="UP000308489">
    <property type="component" value="Chromosome 1"/>
</dbReference>
<dbReference type="RefSeq" id="WP_138210885.1">
    <property type="nucleotide sequence ID" value="NZ_CBCRUQ010000002.1"/>
</dbReference>
<feature type="transmembrane region" description="Helical" evidence="1">
    <location>
        <begin position="430"/>
        <end position="456"/>
    </location>
</feature>
<feature type="transmembrane region" description="Helical" evidence="1">
    <location>
        <begin position="264"/>
        <end position="285"/>
    </location>
</feature>
<dbReference type="InterPro" id="IPR031599">
    <property type="entry name" value="ABC_tran_2"/>
</dbReference>
<feature type="transmembrane region" description="Helical" evidence="1">
    <location>
        <begin position="341"/>
        <end position="362"/>
    </location>
</feature>
<dbReference type="KEGG" id="hhw:NCTC503_02351"/>
<evidence type="ECO:0000313" key="2">
    <source>
        <dbReference type="EMBL" id="VTQ94595.1"/>
    </source>
</evidence>
<evidence type="ECO:0000313" key="3">
    <source>
        <dbReference type="Proteomes" id="UP000308489"/>
    </source>
</evidence>
<reference evidence="2 3" key="1">
    <citation type="submission" date="2019-05" db="EMBL/GenBank/DDBJ databases">
        <authorList>
            <consortium name="Pathogen Informatics"/>
        </authorList>
    </citation>
    <scope>NUCLEOTIDE SEQUENCE [LARGE SCALE GENOMIC DNA]</scope>
    <source>
        <strain evidence="2 3">NCTC503</strain>
    </source>
</reference>